<keyword evidence="8" id="KW-0507">mRNA processing</keyword>
<dbReference type="GO" id="GO:0002548">
    <property type="term" value="P:monocyte chemotaxis"/>
    <property type="evidence" value="ECO:0007669"/>
    <property type="project" value="TreeGrafter"/>
</dbReference>
<keyword evidence="9" id="KW-0747">Spliceosome</keyword>
<dbReference type="InterPro" id="IPR044156">
    <property type="entry name" value="Galectin-like"/>
</dbReference>
<keyword evidence="10 19" id="KW-0430">Lectin</keyword>
<protein>
    <recommendedName>
        <fullName evidence="19">Galectin</fullName>
    </recommendedName>
</protein>
<evidence type="ECO:0000256" key="1">
    <source>
        <dbReference type="ARBA" id="ARBA00004123"/>
    </source>
</evidence>
<evidence type="ECO:0000256" key="16">
    <source>
        <dbReference type="ARBA" id="ARBA00023157"/>
    </source>
</evidence>
<comment type="subcellular location">
    <subcellularLocation>
        <location evidence="2">Cytoplasm</location>
    </subcellularLocation>
    <subcellularLocation>
        <location evidence="1">Nucleus</location>
    </subcellularLocation>
    <subcellularLocation>
        <location evidence="3">Secreted</location>
    </subcellularLocation>
</comment>
<dbReference type="GO" id="GO:0043236">
    <property type="term" value="F:laminin binding"/>
    <property type="evidence" value="ECO:0007669"/>
    <property type="project" value="TreeGrafter"/>
</dbReference>
<dbReference type="GeneID" id="107096044"/>
<dbReference type="GO" id="GO:0005615">
    <property type="term" value="C:extracellular space"/>
    <property type="evidence" value="ECO:0007669"/>
    <property type="project" value="TreeGrafter"/>
</dbReference>
<evidence type="ECO:0000256" key="17">
    <source>
        <dbReference type="ARBA" id="ARBA00023187"/>
    </source>
</evidence>
<dbReference type="Pfam" id="PF00337">
    <property type="entry name" value="Gal-bind_lectin"/>
    <property type="match status" value="1"/>
</dbReference>
<dbReference type="GO" id="GO:2001237">
    <property type="term" value="P:negative regulation of extrinsic apoptotic signaling pathway"/>
    <property type="evidence" value="ECO:0007669"/>
    <property type="project" value="TreeGrafter"/>
</dbReference>
<dbReference type="GO" id="GO:0090280">
    <property type="term" value="P:positive regulation of calcium ion import"/>
    <property type="evidence" value="ECO:0007669"/>
    <property type="project" value="TreeGrafter"/>
</dbReference>
<dbReference type="STRING" id="28743.ENSCVAP00000005398"/>
<keyword evidence="15" id="KW-0007">Acetylation</keyword>
<evidence type="ECO:0000313" key="23">
    <source>
        <dbReference type="Proteomes" id="UP000265020"/>
    </source>
</evidence>
<evidence type="ECO:0000256" key="7">
    <source>
        <dbReference type="ARBA" id="ARBA00022588"/>
    </source>
</evidence>
<dbReference type="GO" id="GO:0030593">
    <property type="term" value="P:neutrophil chemotaxis"/>
    <property type="evidence" value="ECO:0007669"/>
    <property type="project" value="TreeGrafter"/>
</dbReference>
<keyword evidence="18" id="KW-0539">Nucleus</keyword>
<dbReference type="SMART" id="SM00908">
    <property type="entry name" value="Gal-bind_lectin"/>
    <property type="match status" value="1"/>
</dbReference>
<dbReference type="PANTHER" id="PTHR11346:SF26">
    <property type="entry name" value="GALECTIN-3"/>
    <property type="match status" value="1"/>
</dbReference>
<dbReference type="GO" id="GO:0050918">
    <property type="term" value="P:positive chemotaxis"/>
    <property type="evidence" value="ECO:0007669"/>
    <property type="project" value="TreeGrafter"/>
</dbReference>
<evidence type="ECO:0000256" key="10">
    <source>
        <dbReference type="ARBA" id="ARBA00022734"/>
    </source>
</evidence>
<reference evidence="22" key="1">
    <citation type="submission" date="2025-08" db="UniProtKB">
        <authorList>
            <consortium name="Ensembl"/>
        </authorList>
    </citation>
    <scope>IDENTIFICATION</scope>
</reference>
<evidence type="ECO:0000256" key="14">
    <source>
        <dbReference type="ARBA" id="ARBA00022972"/>
    </source>
</evidence>
<evidence type="ECO:0000256" key="18">
    <source>
        <dbReference type="ARBA" id="ARBA00023242"/>
    </source>
</evidence>
<accession>A0A3Q2CJH8</accession>
<dbReference type="GO" id="GO:0006397">
    <property type="term" value="P:mRNA processing"/>
    <property type="evidence" value="ECO:0007669"/>
    <property type="project" value="UniProtKB-KW"/>
</dbReference>
<evidence type="ECO:0000256" key="11">
    <source>
        <dbReference type="ARBA" id="ARBA00022737"/>
    </source>
</evidence>
<evidence type="ECO:0000256" key="9">
    <source>
        <dbReference type="ARBA" id="ARBA00022728"/>
    </source>
</evidence>
<keyword evidence="11" id="KW-0677">Repeat</keyword>
<organism evidence="22 23">
    <name type="scientific">Cyprinodon variegatus</name>
    <name type="common">Sheepshead minnow</name>
    <dbReference type="NCBI Taxonomy" id="28743"/>
    <lineage>
        <taxon>Eukaryota</taxon>
        <taxon>Metazoa</taxon>
        <taxon>Chordata</taxon>
        <taxon>Craniata</taxon>
        <taxon>Vertebrata</taxon>
        <taxon>Euteleostomi</taxon>
        <taxon>Actinopterygii</taxon>
        <taxon>Neopterygii</taxon>
        <taxon>Teleostei</taxon>
        <taxon>Neoteleostei</taxon>
        <taxon>Acanthomorphata</taxon>
        <taxon>Ovalentaria</taxon>
        <taxon>Atherinomorphae</taxon>
        <taxon>Cyprinodontiformes</taxon>
        <taxon>Cyprinodontidae</taxon>
        <taxon>Cyprinodon</taxon>
    </lineage>
</organism>
<dbReference type="GO" id="GO:0001772">
    <property type="term" value="C:immunological synapse"/>
    <property type="evidence" value="ECO:0007669"/>
    <property type="project" value="TreeGrafter"/>
</dbReference>
<dbReference type="SMART" id="SM00276">
    <property type="entry name" value="GLECT"/>
    <property type="match status" value="1"/>
</dbReference>
<dbReference type="FunFam" id="2.60.120.200:FF:000023">
    <property type="entry name" value="Galectin"/>
    <property type="match status" value="1"/>
</dbReference>
<dbReference type="PROSITE" id="PS51304">
    <property type="entry name" value="GALECTIN"/>
    <property type="match status" value="1"/>
</dbReference>
<dbReference type="CTD" id="325599"/>
<name>A0A3Q2CJH8_CYPVA</name>
<dbReference type="GO" id="GO:0048245">
    <property type="term" value="P:eosinophil chemotaxis"/>
    <property type="evidence" value="ECO:0007669"/>
    <property type="project" value="TreeGrafter"/>
</dbReference>
<dbReference type="GO" id="GO:0005681">
    <property type="term" value="C:spliceosomal complex"/>
    <property type="evidence" value="ECO:0007669"/>
    <property type="project" value="UniProtKB-KW"/>
</dbReference>
<evidence type="ECO:0000256" key="2">
    <source>
        <dbReference type="ARBA" id="ARBA00004496"/>
    </source>
</evidence>
<dbReference type="GO" id="GO:0030154">
    <property type="term" value="P:cell differentiation"/>
    <property type="evidence" value="ECO:0007669"/>
    <property type="project" value="UniProtKB-KW"/>
</dbReference>
<keyword evidence="12" id="KW-0221">Differentiation</keyword>
<dbReference type="Proteomes" id="UP000265020">
    <property type="component" value="Unassembled WGS sequence"/>
</dbReference>
<dbReference type="RefSeq" id="XP_015248014.1">
    <property type="nucleotide sequence ID" value="XM_015392528.1"/>
</dbReference>
<feature type="compositionally biased region" description="Pro residues" evidence="20">
    <location>
        <begin position="92"/>
        <end position="102"/>
    </location>
</feature>
<feature type="compositionally biased region" description="Pro residues" evidence="20">
    <location>
        <begin position="17"/>
        <end position="31"/>
    </location>
</feature>
<dbReference type="GO" id="GO:0048246">
    <property type="term" value="P:macrophage chemotaxis"/>
    <property type="evidence" value="ECO:0007669"/>
    <property type="project" value="TreeGrafter"/>
</dbReference>
<keyword evidence="7" id="KW-0399">Innate immunity</keyword>
<keyword evidence="6" id="KW-0597">Phosphoprotein</keyword>
<keyword evidence="13" id="KW-0391">Immunity</keyword>
<dbReference type="OMA" id="WPANPTW"/>
<keyword evidence="5" id="KW-0964">Secreted</keyword>
<dbReference type="SUPFAM" id="SSF49899">
    <property type="entry name" value="Concanavalin A-like lectins/glucanases"/>
    <property type="match status" value="1"/>
</dbReference>
<dbReference type="Ensembl" id="ENSCVAT00000006748.1">
    <property type="protein sequence ID" value="ENSCVAP00000005398.1"/>
    <property type="gene ID" value="ENSCVAG00000006805.1"/>
</dbReference>
<dbReference type="GO" id="GO:0045087">
    <property type="term" value="P:innate immune response"/>
    <property type="evidence" value="ECO:0007669"/>
    <property type="project" value="UniProtKB-KW"/>
</dbReference>
<evidence type="ECO:0000256" key="5">
    <source>
        <dbReference type="ARBA" id="ARBA00022525"/>
    </source>
</evidence>
<keyword evidence="14" id="KW-0389">IgE-binding protein</keyword>
<dbReference type="GO" id="GO:0019863">
    <property type="term" value="F:IgE binding"/>
    <property type="evidence" value="ECO:0007669"/>
    <property type="project" value="UniProtKB-KW"/>
</dbReference>
<dbReference type="InterPro" id="IPR013320">
    <property type="entry name" value="ConA-like_dom_sf"/>
</dbReference>
<keyword evidence="4" id="KW-0963">Cytoplasm</keyword>
<evidence type="ECO:0000256" key="19">
    <source>
        <dbReference type="RuleBase" id="RU102079"/>
    </source>
</evidence>
<evidence type="ECO:0000256" key="13">
    <source>
        <dbReference type="ARBA" id="ARBA00022859"/>
    </source>
</evidence>
<dbReference type="GO" id="GO:0008380">
    <property type="term" value="P:RNA splicing"/>
    <property type="evidence" value="ECO:0007669"/>
    <property type="project" value="UniProtKB-KW"/>
</dbReference>
<keyword evidence="23" id="KW-1185">Reference proteome</keyword>
<evidence type="ECO:0000256" key="15">
    <source>
        <dbReference type="ARBA" id="ARBA00022990"/>
    </source>
</evidence>
<dbReference type="InterPro" id="IPR001079">
    <property type="entry name" value="Galectin_CRD"/>
</dbReference>
<dbReference type="GO" id="GO:0045806">
    <property type="term" value="P:negative regulation of endocytosis"/>
    <property type="evidence" value="ECO:0007669"/>
    <property type="project" value="TreeGrafter"/>
</dbReference>
<evidence type="ECO:0000313" key="22">
    <source>
        <dbReference type="Ensembl" id="ENSCVAP00000005398.1"/>
    </source>
</evidence>
<evidence type="ECO:0000256" key="8">
    <source>
        <dbReference type="ARBA" id="ARBA00022664"/>
    </source>
</evidence>
<proteinExistence type="predicted"/>
<evidence type="ECO:0000256" key="6">
    <source>
        <dbReference type="ARBA" id="ARBA00022553"/>
    </source>
</evidence>
<feature type="region of interest" description="Disordered" evidence="20">
    <location>
        <begin position="1"/>
        <end position="106"/>
    </location>
</feature>
<evidence type="ECO:0000256" key="4">
    <source>
        <dbReference type="ARBA" id="ARBA00022490"/>
    </source>
</evidence>
<dbReference type="Gene3D" id="2.60.120.200">
    <property type="match status" value="1"/>
</dbReference>
<evidence type="ECO:0000259" key="21">
    <source>
        <dbReference type="PROSITE" id="PS51304"/>
    </source>
</evidence>
<dbReference type="GO" id="GO:0048030">
    <property type="term" value="F:disaccharide binding"/>
    <property type="evidence" value="ECO:0007669"/>
    <property type="project" value="TreeGrafter"/>
</dbReference>
<evidence type="ECO:0000256" key="3">
    <source>
        <dbReference type="ARBA" id="ARBA00004613"/>
    </source>
</evidence>
<dbReference type="CDD" id="cd00070">
    <property type="entry name" value="GLECT"/>
    <property type="match status" value="1"/>
</dbReference>
<evidence type="ECO:0000256" key="20">
    <source>
        <dbReference type="SAM" id="MobiDB-lite"/>
    </source>
</evidence>
<sequence>MDLADALGDNQSAGPWPSNPAWPGQPAPNPTWPGGQPASNPAWPGGQPASNPAWPGGQPASNPAWPGGPSGGNSMWPGNPSQPSGPGGYGPGPAPGPGPANPSKPQKKLVVPYDELLPHGVYDKLLITITGTVKPNADKFTVNLSTPKDVAFHFNPRFNDYGQKVLVRNTCVNNIWGKEEREVQKFPFVPGQPFQMKILCTNKEFRVAVNNSHLLAYQHRVKELQSINKLSILYDVTLSGVEVEKLP</sequence>
<dbReference type="AlphaFoldDB" id="A0A3Q2CJH8"/>
<dbReference type="GO" id="GO:0005737">
    <property type="term" value="C:cytoplasm"/>
    <property type="evidence" value="ECO:0007669"/>
    <property type="project" value="UniProtKB-SubCell"/>
</dbReference>
<dbReference type="GeneTree" id="ENSGT00940000165169"/>
<keyword evidence="16" id="KW-1015">Disulfide bond</keyword>
<evidence type="ECO:0000256" key="12">
    <source>
        <dbReference type="ARBA" id="ARBA00022782"/>
    </source>
</evidence>
<keyword evidence="17" id="KW-0508">mRNA splicing</keyword>
<dbReference type="PANTHER" id="PTHR11346">
    <property type="entry name" value="GALECTIN"/>
    <property type="match status" value="1"/>
</dbReference>
<reference evidence="22" key="2">
    <citation type="submission" date="2025-09" db="UniProtKB">
        <authorList>
            <consortium name="Ensembl"/>
        </authorList>
    </citation>
    <scope>IDENTIFICATION</scope>
</reference>
<dbReference type="OrthoDB" id="8942303at2759"/>
<feature type="domain" description="Galectin" evidence="21">
    <location>
        <begin position="113"/>
        <end position="244"/>
    </location>
</feature>